<organism evidence="2 3">
    <name type="scientific">Cytobacillus eiseniae</name>
    <dbReference type="NCBI Taxonomy" id="762947"/>
    <lineage>
        <taxon>Bacteria</taxon>
        <taxon>Bacillati</taxon>
        <taxon>Bacillota</taxon>
        <taxon>Bacilli</taxon>
        <taxon>Bacillales</taxon>
        <taxon>Bacillaceae</taxon>
        <taxon>Cytobacillus</taxon>
    </lineage>
</organism>
<gene>
    <name evidence="2" type="ORF">J2Z40_001551</name>
</gene>
<evidence type="ECO:0000256" key="1">
    <source>
        <dbReference type="SAM" id="Phobius"/>
    </source>
</evidence>
<evidence type="ECO:0000313" key="2">
    <source>
        <dbReference type="EMBL" id="MBP2240991.1"/>
    </source>
</evidence>
<dbReference type="Pfam" id="PF10112">
    <property type="entry name" value="Halogen_Hydrol"/>
    <property type="match status" value="1"/>
</dbReference>
<keyword evidence="1" id="KW-0472">Membrane</keyword>
<dbReference type="Proteomes" id="UP001519293">
    <property type="component" value="Unassembled WGS sequence"/>
</dbReference>
<feature type="transmembrane region" description="Helical" evidence="1">
    <location>
        <begin position="33"/>
        <end position="55"/>
    </location>
</feature>
<sequence>MNQFLVFLSRMFVAIPSTFLVWLLSFFAFDQTFFLSGAISIGAGIIAYWISGIVLKQRFLKKHQLTRKEYQYIKKNLEEAKGKLNRLHKSMLSIRHLPTLKQRVEFTKTTKKIYYLTKKEPKRFYKAEEFYFSHLDSAVELSEKYVFLSAQPKKTYELDQSLYETRKTLEQMSKMVEEDLYRVISDDIDHLNFEIDVAKHSIQTRKDSQNLIESRRLK</sequence>
<dbReference type="InterPro" id="IPR018770">
    <property type="entry name" value="ChloroindolylP_hydrolase"/>
</dbReference>
<dbReference type="EMBL" id="JAGIKZ010000006">
    <property type="protein sequence ID" value="MBP2240991.1"/>
    <property type="molecule type" value="Genomic_DNA"/>
</dbReference>
<accession>A0ABS4RDL8</accession>
<evidence type="ECO:0000313" key="3">
    <source>
        <dbReference type="Proteomes" id="UP001519293"/>
    </source>
</evidence>
<reference evidence="2 3" key="1">
    <citation type="submission" date="2021-03" db="EMBL/GenBank/DDBJ databases">
        <title>Genomic Encyclopedia of Type Strains, Phase IV (KMG-IV): sequencing the most valuable type-strain genomes for metagenomic binning, comparative biology and taxonomic classification.</title>
        <authorList>
            <person name="Goeker M."/>
        </authorList>
    </citation>
    <scope>NUCLEOTIDE SEQUENCE [LARGE SCALE GENOMIC DNA]</scope>
    <source>
        <strain evidence="2 3">DSM 26675</strain>
    </source>
</reference>
<keyword evidence="3" id="KW-1185">Reference proteome</keyword>
<comment type="caution">
    <text evidence="2">The sequence shown here is derived from an EMBL/GenBank/DDBJ whole genome shotgun (WGS) entry which is preliminary data.</text>
</comment>
<dbReference type="RefSeq" id="WP_066400732.1">
    <property type="nucleotide sequence ID" value="NZ_JAGIKZ010000006.1"/>
</dbReference>
<protein>
    <submittedName>
        <fullName evidence="2">5-bromo-4-chloroindolyl phosphate hydrolysis protein</fullName>
    </submittedName>
</protein>
<feature type="transmembrane region" description="Helical" evidence="1">
    <location>
        <begin position="7"/>
        <end position="27"/>
    </location>
</feature>
<keyword evidence="1" id="KW-1133">Transmembrane helix</keyword>
<keyword evidence="1" id="KW-0812">Transmembrane</keyword>
<proteinExistence type="predicted"/>
<name>A0ABS4RDL8_9BACI</name>